<dbReference type="OrthoDB" id="9786771at2"/>
<name>A0A2S6GVU1_9GAMM</name>
<comment type="function">
    <text evidence="1">Plays a role in synthesis, processing and/or stability of 23S rRNA.</text>
</comment>
<dbReference type="PANTHER" id="PTHR38099:SF1">
    <property type="entry name" value="LARGE RIBOSOMAL RNA SUBUNIT ACCUMULATION PROTEIN YCED"/>
    <property type="match status" value="1"/>
</dbReference>
<organism evidence="6 7">
    <name type="scientific">Methylobacter tundripaludum</name>
    <dbReference type="NCBI Taxonomy" id="173365"/>
    <lineage>
        <taxon>Bacteria</taxon>
        <taxon>Pseudomonadati</taxon>
        <taxon>Pseudomonadota</taxon>
        <taxon>Gammaproteobacteria</taxon>
        <taxon>Methylococcales</taxon>
        <taxon>Methylococcaceae</taxon>
        <taxon>Methylobacter</taxon>
    </lineage>
</organism>
<reference evidence="6 7" key="1">
    <citation type="submission" date="2018-02" db="EMBL/GenBank/DDBJ databases">
        <title>Subsurface microbial communities from deep shales in Ohio and West Virginia, USA.</title>
        <authorList>
            <person name="Wrighton K."/>
        </authorList>
    </citation>
    <scope>NUCLEOTIDE SEQUENCE [LARGE SCALE GENOMIC DNA]</scope>
    <source>
        <strain evidence="6 7">OWC-G53F</strain>
    </source>
</reference>
<evidence type="ECO:0000256" key="3">
    <source>
        <dbReference type="ARBA" id="ARBA00015716"/>
    </source>
</evidence>
<evidence type="ECO:0000313" key="7">
    <source>
        <dbReference type="Proteomes" id="UP000238071"/>
    </source>
</evidence>
<dbReference type="Pfam" id="PF02620">
    <property type="entry name" value="YceD"/>
    <property type="match status" value="1"/>
</dbReference>
<evidence type="ECO:0000256" key="4">
    <source>
        <dbReference type="ARBA" id="ARBA00022517"/>
    </source>
</evidence>
<gene>
    <name evidence="6" type="ORF">B0F88_11094</name>
</gene>
<dbReference type="InterPro" id="IPR039255">
    <property type="entry name" value="YceD_bac"/>
</dbReference>
<dbReference type="RefSeq" id="WP_104424347.1">
    <property type="nucleotide sequence ID" value="NZ_PTIY01000010.1"/>
</dbReference>
<evidence type="ECO:0000313" key="6">
    <source>
        <dbReference type="EMBL" id="PPK69308.1"/>
    </source>
</evidence>
<dbReference type="PANTHER" id="PTHR38099">
    <property type="entry name" value="LARGE RIBOSOMAL RNA SUBUNIT ACCUMULATION PROTEIN YCED"/>
    <property type="match status" value="1"/>
</dbReference>
<dbReference type="GO" id="GO:0005829">
    <property type="term" value="C:cytosol"/>
    <property type="evidence" value="ECO:0007669"/>
    <property type="project" value="TreeGrafter"/>
</dbReference>
<comment type="similarity">
    <text evidence="2">Belongs to the DUF177 domain family.</text>
</comment>
<keyword evidence="7" id="KW-1185">Reference proteome</keyword>
<dbReference type="GO" id="GO:0042254">
    <property type="term" value="P:ribosome biogenesis"/>
    <property type="evidence" value="ECO:0007669"/>
    <property type="project" value="UniProtKB-KW"/>
</dbReference>
<dbReference type="AlphaFoldDB" id="A0A2S6GVU1"/>
<sequence>MLARLPEFIDPLHLADKRGELKGQIPVSSLDRLADILFSDSGVVTVDLFFGREGRLAKVEGKIEAVLELECQNCLQAVQWPVSNSIKLGIVTSIDQANRLPEEYEPLLVDEGKVLLKNIVEDELLLILPTFPKHQHNCLAQKPDIKKVDSLSHEQQSSTENPFSILAKLKNTGDL</sequence>
<comment type="caution">
    <text evidence="6">The sequence shown here is derived from an EMBL/GenBank/DDBJ whole genome shotgun (WGS) entry which is preliminary data.</text>
</comment>
<dbReference type="Proteomes" id="UP000238071">
    <property type="component" value="Unassembled WGS sequence"/>
</dbReference>
<protein>
    <recommendedName>
        <fullName evidence="3">Large ribosomal RNA subunit accumulation protein YceD</fullName>
    </recommendedName>
    <alternativeName>
        <fullName evidence="5">23S rRNA accumulation protein YceD</fullName>
    </alternativeName>
</protein>
<evidence type="ECO:0000256" key="2">
    <source>
        <dbReference type="ARBA" id="ARBA00010740"/>
    </source>
</evidence>
<keyword evidence="4" id="KW-0690">Ribosome biogenesis</keyword>
<accession>A0A2S6GVU1</accession>
<evidence type="ECO:0000256" key="5">
    <source>
        <dbReference type="ARBA" id="ARBA00031841"/>
    </source>
</evidence>
<dbReference type="InterPro" id="IPR003772">
    <property type="entry name" value="YceD"/>
</dbReference>
<evidence type="ECO:0000256" key="1">
    <source>
        <dbReference type="ARBA" id="ARBA00002868"/>
    </source>
</evidence>
<proteinExistence type="inferred from homology"/>
<dbReference type="EMBL" id="PTIY01000010">
    <property type="protein sequence ID" value="PPK69308.1"/>
    <property type="molecule type" value="Genomic_DNA"/>
</dbReference>